<dbReference type="PROSITE" id="PS00216">
    <property type="entry name" value="SUGAR_TRANSPORT_1"/>
    <property type="match status" value="1"/>
</dbReference>
<dbReference type="PROSITE" id="PS51257">
    <property type="entry name" value="PROKAR_LIPOPROTEIN"/>
    <property type="match status" value="1"/>
</dbReference>
<dbReference type="PROSITE" id="PS50850">
    <property type="entry name" value="MFS"/>
    <property type="match status" value="1"/>
</dbReference>
<reference evidence="10" key="1">
    <citation type="submission" date="2022-01" db="EMBL/GenBank/DDBJ databases">
        <authorList>
            <person name="King R."/>
        </authorList>
    </citation>
    <scope>NUCLEOTIDE SEQUENCE</scope>
</reference>
<evidence type="ECO:0000259" key="9">
    <source>
        <dbReference type="PROSITE" id="PS50850"/>
    </source>
</evidence>
<evidence type="ECO:0000256" key="3">
    <source>
        <dbReference type="ARBA" id="ARBA00022475"/>
    </source>
</evidence>
<sequence>MTITKYYISAIFEAKDVAQIAAIVIGCIPSFITGLIIAWPSPSVVKILEDKETYNITPQQASYFSVLNAIGPMMLSIFVSRLCDCLGRKRTLLISAVPHAVCWAMKAFCTDLNLLYVSRAIGGFGDSFMYNSLPMYIGEISTPRVRGVWGNGLICSLFLGLFSINLIGSYCTVRLTASICLIFPILFLITFPFMPESPYFYAMHERDQDIINSLKTLRGTEDVMEEFKSLKLDVQRQMSEPGTWKDLLTIESNRRAILAGVFLRVSQNFCGLLAFPVYAQYIFEHAGNTINPKISAIVYTGLSILCYIIAANFSDRLGRRNSFIVSMCLTSIPLVMEGLYFLVKEHFPIINVRYLQFFPLLGMIIFIIIASMGVGLVPTLMLGELFSASVKVKCLSIVTTFFSLSYFIANNLFYYVSHYVGLFGPFFIFAISNIISAILATYIIPETKGKTLEEIQQQLKKKKNANDDSEC</sequence>
<dbReference type="GO" id="GO:0005886">
    <property type="term" value="C:plasma membrane"/>
    <property type="evidence" value="ECO:0007669"/>
    <property type="project" value="UniProtKB-SubCell"/>
</dbReference>
<dbReference type="Gene3D" id="1.20.1250.20">
    <property type="entry name" value="MFS general substrate transporter like domains"/>
    <property type="match status" value="1"/>
</dbReference>
<evidence type="ECO:0000256" key="8">
    <source>
        <dbReference type="SAM" id="Phobius"/>
    </source>
</evidence>
<dbReference type="FunFam" id="1.20.1250.20:FF:000218">
    <property type="entry name" value="facilitated trehalose transporter Tret1"/>
    <property type="match status" value="1"/>
</dbReference>
<keyword evidence="7 8" id="KW-0472">Membrane</keyword>
<evidence type="ECO:0000256" key="2">
    <source>
        <dbReference type="ARBA" id="ARBA00022448"/>
    </source>
</evidence>
<feature type="transmembrane region" description="Helical" evidence="8">
    <location>
        <begin position="261"/>
        <end position="282"/>
    </location>
</feature>
<dbReference type="PANTHER" id="PTHR48021">
    <property type="match status" value="1"/>
</dbReference>
<dbReference type="PANTHER" id="PTHR48021:SF46">
    <property type="entry name" value="MAJOR FACILITATOR SUPERFAMILY (MFS) PROFILE DOMAIN-CONTAINING PROTEIN"/>
    <property type="match status" value="1"/>
</dbReference>
<keyword evidence="11" id="KW-1185">Reference proteome</keyword>
<feature type="transmembrane region" description="Helical" evidence="8">
    <location>
        <begin position="173"/>
        <end position="194"/>
    </location>
</feature>
<dbReference type="InterPro" id="IPR036259">
    <property type="entry name" value="MFS_trans_sf"/>
</dbReference>
<gene>
    <name evidence="10" type="ORF">PSYICH_LOCUS6711</name>
</gene>
<dbReference type="EMBL" id="OV651814">
    <property type="protein sequence ID" value="CAH1106457.1"/>
    <property type="molecule type" value="Genomic_DNA"/>
</dbReference>
<dbReference type="InterPro" id="IPR020846">
    <property type="entry name" value="MFS_dom"/>
</dbReference>
<dbReference type="Proteomes" id="UP001153636">
    <property type="component" value="Chromosome 2"/>
</dbReference>
<feature type="transmembrane region" description="Helical" evidence="8">
    <location>
        <begin position="20"/>
        <end position="41"/>
    </location>
</feature>
<feature type="transmembrane region" description="Helical" evidence="8">
    <location>
        <begin position="294"/>
        <end position="311"/>
    </location>
</feature>
<keyword evidence="4" id="KW-0762">Sugar transport</keyword>
<dbReference type="SUPFAM" id="SSF103473">
    <property type="entry name" value="MFS general substrate transporter"/>
    <property type="match status" value="1"/>
</dbReference>
<evidence type="ECO:0000256" key="7">
    <source>
        <dbReference type="ARBA" id="ARBA00023136"/>
    </source>
</evidence>
<feature type="domain" description="Major facilitator superfamily (MFS) profile" evidence="9">
    <location>
        <begin position="18"/>
        <end position="448"/>
    </location>
</feature>
<evidence type="ECO:0000256" key="4">
    <source>
        <dbReference type="ARBA" id="ARBA00022597"/>
    </source>
</evidence>
<protein>
    <recommendedName>
        <fullName evidence="9">Major facilitator superfamily (MFS) profile domain-containing protein</fullName>
    </recommendedName>
</protein>
<feature type="transmembrane region" description="Helical" evidence="8">
    <location>
        <begin position="355"/>
        <end position="382"/>
    </location>
</feature>
<evidence type="ECO:0000313" key="11">
    <source>
        <dbReference type="Proteomes" id="UP001153636"/>
    </source>
</evidence>
<feature type="transmembrane region" description="Helical" evidence="8">
    <location>
        <begin position="422"/>
        <end position="444"/>
    </location>
</feature>
<feature type="transmembrane region" description="Helical" evidence="8">
    <location>
        <begin position="61"/>
        <end position="79"/>
    </location>
</feature>
<dbReference type="InterPro" id="IPR050549">
    <property type="entry name" value="MFS_Trehalose_Transporter"/>
</dbReference>
<dbReference type="Pfam" id="PF00083">
    <property type="entry name" value="Sugar_tr"/>
    <property type="match status" value="1"/>
</dbReference>
<evidence type="ECO:0000256" key="6">
    <source>
        <dbReference type="ARBA" id="ARBA00022989"/>
    </source>
</evidence>
<accession>A0A9P0CXG5</accession>
<feature type="transmembrane region" description="Helical" evidence="8">
    <location>
        <begin position="394"/>
        <end position="416"/>
    </location>
</feature>
<keyword evidence="2" id="KW-0813">Transport</keyword>
<evidence type="ECO:0000256" key="5">
    <source>
        <dbReference type="ARBA" id="ARBA00022692"/>
    </source>
</evidence>
<evidence type="ECO:0000313" key="10">
    <source>
        <dbReference type="EMBL" id="CAH1106457.1"/>
    </source>
</evidence>
<proteinExistence type="predicted"/>
<keyword evidence="3" id="KW-1003">Cell membrane</keyword>
<dbReference type="GO" id="GO:0022857">
    <property type="term" value="F:transmembrane transporter activity"/>
    <property type="evidence" value="ECO:0007669"/>
    <property type="project" value="InterPro"/>
</dbReference>
<dbReference type="OrthoDB" id="6133115at2759"/>
<dbReference type="InterPro" id="IPR005829">
    <property type="entry name" value="Sugar_transporter_CS"/>
</dbReference>
<dbReference type="InterPro" id="IPR005828">
    <property type="entry name" value="MFS_sugar_transport-like"/>
</dbReference>
<dbReference type="AlphaFoldDB" id="A0A9P0CXG5"/>
<name>A0A9P0CXG5_9CUCU</name>
<organism evidence="10 11">
    <name type="scientific">Psylliodes chrysocephalus</name>
    <dbReference type="NCBI Taxonomy" id="3402493"/>
    <lineage>
        <taxon>Eukaryota</taxon>
        <taxon>Metazoa</taxon>
        <taxon>Ecdysozoa</taxon>
        <taxon>Arthropoda</taxon>
        <taxon>Hexapoda</taxon>
        <taxon>Insecta</taxon>
        <taxon>Pterygota</taxon>
        <taxon>Neoptera</taxon>
        <taxon>Endopterygota</taxon>
        <taxon>Coleoptera</taxon>
        <taxon>Polyphaga</taxon>
        <taxon>Cucujiformia</taxon>
        <taxon>Chrysomeloidea</taxon>
        <taxon>Chrysomelidae</taxon>
        <taxon>Galerucinae</taxon>
        <taxon>Alticini</taxon>
        <taxon>Psylliodes</taxon>
    </lineage>
</organism>
<evidence type="ECO:0000256" key="1">
    <source>
        <dbReference type="ARBA" id="ARBA00004651"/>
    </source>
</evidence>
<feature type="transmembrane region" description="Helical" evidence="8">
    <location>
        <begin position="323"/>
        <end position="343"/>
    </location>
</feature>
<comment type="subcellular location">
    <subcellularLocation>
        <location evidence="1">Cell membrane</location>
        <topology evidence="1">Multi-pass membrane protein</topology>
    </subcellularLocation>
</comment>
<keyword evidence="5 8" id="KW-0812">Transmembrane</keyword>
<feature type="transmembrane region" description="Helical" evidence="8">
    <location>
        <begin position="148"/>
        <end position="167"/>
    </location>
</feature>
<keyword evidence="6 8" id="KW-1133">Transmembrane helix</keyword>